<evidence type="ECO:0000313" key="1">
    <source>
        <dbReference type="EMBL" id="KAK8968606.1"/>
    </source>
</evidence>
<organism evidence="1 2">
    <name type="scientific">Platanthera guangdongensis</name>
    <dbReference type="NCBI Taxonomy" id="2320717"/>
    <lineage>
        <taxon>Eukaryota</taxon>
        <taxon>Viridiplantae</taxon>
        <taxon>Streptophyta</taxon>
        <taxon>Embryophyta</taxon>
        <taxon>Tracheophyta</taxon>
        <taxon>Spermatophyta</taxon>
        <taxon>Magnoliopsida</taxon>
        <taxon>Liliopsida</taxon>
        <taxon>Asparagales</taxon>
        <taxon>Orchidaceae</taxon>
        <taxon>Orchidoideae</taxon>
        <taxon>Orchideae</taxon>
        <taxon>Orchidinae</taxon>
        <taxon>Platanthera</taxon>
    </lineage>
</organism>
<proteinExistence type="predicted"/>
<sequence>MDQHAITRYSMLAVLLSSSREPTPRSTDSRRWLEIGFTGGSHTAGNSMHLSSDVEAVVKPLSGMKRTLDFCKIVLECNSGSVWEYCVAIVGSCPGDLAAAFISDIVNLEDTELCSSSSQHKHNKSKDLGFVKLSWISGLELLALDWKNVGRLNLCG</sequence>
<keyword evidence="2" id="KW-1185">Reference proteome</keyword>
<evidence type="ECO:0000313" key="2">
    <source>
        <dbReference type="Proteomes" id="UP001412067"/>
    </source>
</evidence>
<protein>
    <submittedName>
        <fullName evidence="1">Uncharacterized protein</fullName>
    </submittedName>
</protein>
<reference evidence="1 2" key="1">
    <citation type="journal article" date="2022" name="Nat. Plants">
        <title>Genomes of leafy and leafless Platanthera orchids illuminate the evolution of mycoheterotrophy.</title>
        <authorList>
            <person name="Li M.H."/>
            <person name="Liu K.W."/>
            <person name="Li Z."/>
            <person name="Lu H.C."/>
            <person name="Ye Q.L."/>
            <person name="Zhang D."/>
            <person name="Wang J.Y."/>
            <person name="Li Y.F."/>
            <person name="Zhong Z.M."/>
            <person name="Liu X."/>
            <person name="Yu X."/>
            <person name="Liu D.K."/>
            <person name="Tu X.D."/>
            <person name="Liu B."/>
            <person name="Hao Y."/>
            <person name="Liao X.Y."/>
            <person name="Jiang Y.T."/>
            <person name="Sun W.H."/>
            <person name="Chen J."/>
            <person name="Chen Y.Q."/>
            <person name="Ai Y."/>
            <person name="Zhai J.W."/>
            <person name="Wu S.S."/>
            <person name="Zhou Z."/>
            <person name="Hsiao Y.Y."/>
            <person name="Wu W.L."/>
            <person name="Chen Y.Y."/>
            <person name="Lin Y.F."/>
            <person name="Hsu J.L."/>
            <person name="Li C.Y."/>
            <person name="Wang Z.W."/>
            <person name="Zhao X."/>
            <person name="Zhong W.Y."/>
            <person name="Ma X.K."/>
            <person name="Ma L."/>
            <person name="Huang J."/>
            <person name="Chen G.Z."/>
            <person name="Huang M.Z."/>
            <person name="Huang L."/>
            <person name="Peng D.H."/>
            <person name="Luo Y.B."/>
            <person name="Zou S.Q."/>
            <person name="Chen S.P."/>
            <person name="Lan S."/>
            <person name="Tsai W.C."/>
            <person name="Van de Peer Y."/>
            <person name="Liu Z.J."/>
        </authorList>
    </citation>
    <scope>NUCLEOTIDE SEQUENCE [LARGE SCALE GENOMIC DNA]</scope>
    <source>
        <strain evidence="1">Lor288</strain>
    </source>
</reference>
<accession>A0ABR2MXD5</accession>
<comment type="caution">
    <text evidence="1">The sequence shown here is derived from an EMBL/GenBank/DDBJ whole genome shotgun (WGS) entry which is preliminary data.</text>
</comment>
<dbReference type="Proteomes" id="UP001412067">
    <property type="component" value="Unassembled WGS sequence"/>
</dbReference>
<dbReference type="EMBL" id="JBBWWR010000004">
    <property type="protein sequence ID" value="KAK8968606.1"/>
    <property type="molecule type" value="Genomic_DNA"/>
</dbReference>
<gene>
    <name evidence="1" type="ORF">KSP40_PGU008296</name>
</gene>
<name>A0ABR2MXD5_9ASPA</name>